<dbReference type="AlphaFoldDB" id="A0A0G4EU53"/>
<dbReference type="Pfam" id="PF00012">
    <property type="entry name" value="HSP70"/>
    <property type="match status" value="1"/>
</dbReference>
<dbReference type="Gene3D" id="2.60.34.10">
    <property type="entry name" value="Substrate Binding Domain Of DNAk, Chain A, domain 1"/>
    <property type="match status" value="1"/>
</dbReference>
<reference evidence="4 5" key="1">
    <citation type="submission" date="2014-11" db="EMBL/GenBank/DDBJ databases">
        <authorList>
            <person name="Zhu J."/>
            <person name="Qi W."/>
            <person name="Song R."/>
        </authorList>
    </citation>
    <scope>NUCLEOTIDE SEQUENCE [LARGE SCALE GENOMIC DNA]</scope>
</reference>
<dbReference type="PhylomeDB" id="A0A0G4EU53"/>
<dbReference type="GO" id="GO:0005524">
    <property type="term" value="F:ATP binding"/>
    <property type="evidence" value="ECO:0007669"/>
    <property type="project" value="UniProtKB-KW"/>
</dbReference>
<dbReference type="GO" id="GO:0140662">
    <property type="term" value="F:ATP-dependent protein folding chaperone"/>
    <property type="evidence" value="ECO:0007669"/>
    <property type="project" value="InterPro"/>
</dbReference>
<sequence length="319" mass="35223">MEGGKGEEQPHRSVPWMDCVAVYFMCIALVVLIILRPSRQEAPSTWEPASTPSKLERAQSKSDLVLALDAVLFIFMILWWPAGDDYADGSMALVLARADGSDQFGVPSIYAAVNTAAITVALMDDTPEAVAWSTLGSVFSRLINRNTTIPTKMPQVFSTAAYKQTQVGIKSMILGERVMAAANEGLGRCELLVGIPRPPDMEVTLATDAKGILHMWNAHHPTGHKQDIVIQSWSGGLSDVGIRNMVQDAEPHSDLDQRRREAMTVKNDAESLTLERHIPARRATPFAMHTLSSPSCRFPHRRAWIDRCLHFISVSCFED</sequence>
<protein>
    <submittedName>
        <fullName evidence="4">Uncharacterized protein</fullName>
    </submittedName>
</protein>
<keyword evidence="3" id="KW-0812">Transmembrane</keyword>
<feature type="transmembrane region" description="Helical" evidence="3">
    <location>
        <begin position="64"/>
        <end position="82"/>
    </location>
</feature>
<evidence type="ECO:0000256" key="3">
    <source>
        <dbReference type="SAM" id="Phobius"/>
    </source>
</evidence>
<dbReference type="InParanoid" id="A0A0G4EU53"/>
<evidence type="ECO:0000313" key="5">
    <source>
        <dbReference type="Proteomes" id="UP000041254"/>
    </source>
</evidence>
<keyword evidence="1" id="KW-0547">Nucleotide-binding</keyword>
<organism evidence="4 5">
    <name type="scientific">Vitrella brassicaformis (strain CCMP3155)</name>
    <dbReference type="NCBI Taxonomy" id="1169540"/>
    <lineage>
        <taxon>Eukaryota</taxon>
        <taxon>Sar</taxon>
        <taxon>Alveolata</taxon>
        <taxon>Colpodellida</taxon>
        <taxon>Vitrellaceae</taxon>
        <taxon>Vitrella</taxon>
    </lineage>
</organism>
<keyword evidence="5" id="KW-1185">Reference proteome</keyword>
<dbReference type="VEuPathDB" id="CryptoDB:Vbra_13482"/>
<keyword evidence="3" id="KW-1133">Transmembrane helix</keyword>
<gene>
    <name evidence="4" type="ORF">Vbra_13482</name>
</gene>
<evidence type="ECO:0000256" key="2">
    <source>
        <dbReference type="ARBA" id="ARBA00022840"/>
    </source>
</evidence>
<evidence type="ECO:0000256" key="1">
    <source>
        <dbReference type="ARBA" id="ARBA00022741"/>
    </source>
</evidence>
<dbReference type="Gene3D" id="1.20.1270.10">
    <property type="match status" value="1"/>
</dbReference>
<dbReference type="InterPro" id="IPR013126">
    <property type="entry name" value="Hsp_70_fam"/>
</dbReference>
<dbReference type="SUPFAM" id="SSF100920">
    <property type="entry name" value="Heat shock protein 70kD (HSP70), peptide-binding domain"/>
    <property type="match status" value="1"/>
</dbReference>
<keyword evidence="2" id="KW-0067">ATP-binding</keyword>
<name>A0A0G4EU53_VITBC</name>
<dbReference type="Proteomes" id="UP000041254">
    <property type="component" value="Unassembled WGS sequence"/>
</dbReference>
<dbReference type="STRING" id="1169540.A0A0G4EU53"/>
<accession>A0A0G4EU53</accession>
<dbReference type="InterPro" id="IPR029047">
    <property type="entry name" value="HSP70_peptide-bd_sf"/>
</dbReference>
<dbReference type="InterPro" id="IPR029048">
    <property type="entry name" value="HSP70_C_sf"/>
</dbReference>
<proteinExistence type="predicted"/>
<feature type="transmembrane region" description="Helical" evidence="3">
    <location>
        <begin position="14"/>
        <end position="35"/>
    </location>
</feature>
<dbReference type="EMBL" id="CDMY01000320">
    <property type="protein sequence ID" value="CEM02173.1"/>
    <property type="molecule type" value="Genomic_DNA"/>
</dbReference>
<dbReference type="PANTHER" id="PTHR19375">
    <property type="entry name" value="HEAT SHOCK PROTEIN 70KDA"/>
    <property type="match status" value="1"/>
</dbReference>
<evidence type="ECO:0000313" key="4">
    <source>
        <dbReference type="EMBL" id="CEM02173.1"/>
    </source>
</evidence>
<keyword evidence="3" id="KW-0472">Membrane</keyword>